<organism evidence="2 3">
    <name type="scientific">Corynebacterium halotolerans YIM 70093 = DSM 44683</name>
    <dbReference type="NCBI Taxonomy" id="1121362"/>
    <lineage>
        <taxon>Bacteria</taxon>
        <taxon>Bacillati</taxon>
        <taxon>Actinomycetota</taxon>
        <taxon>Actinomycetes</taxon>
        <taxon>Mycobacteriales</taxon>
        <taxon>Corynebacteriaceae</taxon>
        <taxon>Corynebacterium</taxon>
    </lineage>
</organism>
<dbReference type="KEGG" id="chn:A605_11355"/>
<keyword evidence="1" id="KW-0732">Signal</keyword>
<dbReference type="Proteomes" id="UP000011723">
    <property type="component" value="Chromosome"/>
</dbReference>
<accession>M1P9B5</accession>
<dbReference type="HOGENOM" id="CLU_1508180_0_0_11"/>
<feature type="signal peptide" evidence="1">
    <location>
        <begin position="1"/>
        <end position="27"/>
    </location>
</feature>
<evidence type="ECO:0000313" key="2">
    <source>
        <dbReference type="EMBL" id="AGF73271.1"/>
    </source>
</evidence>
<dbReference type="PATRIC" id="fig|1121362.3.peg.2303"/>
<evidence type="ECO:0000313" key="3">
    <source>
        <dbReference type="Proteomes" id="UP000011723"/>
    </source>
</evidence>
<name>M1P9B5_9CORY</name>
<sequence length="178" mass="18899">MSRTIRALTSMTVAGVVALSGTGITHAQSSFHEPFSAGSVLSAPPEDPAPHSGTVTRLETAFVALHEHTGVPVREEFQRNAQEYADLGAAGELEYVPVSDGSAEGIFSVFSAPGEDEFFAFVWRLTPEQAGVWAENLEAELSGEPGEEVREIFRTGNYAAASDGEHIYIAFSGAALPQ</sequence>
<evidence type="ECO:0008006" key="4">
    <source>
        <dbReference type="Google" id="ProtNLM"/>
    </source>
</evidence>
<dbReference type="EMBL" id="CP003697">
    <property type="protein sequence ID" value="AGF73271.1"/>
    <property type="molecule type" value="Genomic_DNA"/>
</dbReference>
<gene>
    <name evidence="2" type="ORF">A605_11355</name>
</gene>
<keyword evidence="3" id="KW-1185">Reference proteome</keyword>
<proteinExistence type="predicted"/>
<dbReference type="AlphaFoldDB" id="M1P9B5"/>
<feature type="chain" id="PRO_5004016133" description="Secreted protein" evidence="1">
    <location>
        <begin position="28"/>
        <end position="178"/>
    </location>
</feature>
<dbReference type="RefSeq" id="WP_015401687.1">
    <property type="nucleotide sequence ID" value="NC_020302.1"/>
</dbReference>
<protein>
    <recommendedName>
        <fullName evidence="4">Secreted protein</fullName>
    </recommendedName>
</protein>
<evidence type="ECO:0000256" key="1">
    <source>
        <dbReference type="SAM" id="SignalP"/>
    </source>
</evidence>
<reference evidence="2 3" key="1">
    <citation type="journal article" date="2012" name="Stand. Genomic Sci.">
        <title>Genome sequence of the halotolerant bacterium Corynebacterium halotolerans type strain YIM 70093(T) (= DSM 44683(T)).</title>
        <authorList>
            <person name="Ruckert C."/>
            <person name="Albersmeier A."/>
            <person name="Al-Dilaimi A."/>
            <person name="Niehaus K."/>
            <person name="Szczepanowski R."/>
            <person name="Kalinowski J."/>
        </authorList>
    </citation>
    <scope>NUCLEOTIDE SEQUENCE [LARGE SCALE GENOMIC DNA]</scope>
    <source>
        <strain evidence="2">YIM 70093</strain>
    </source>
</reference>